<dbReference type="FunFam" id="3.90.980.10:FF:000001">
    <property type="entry name" value="DNA primase"/>
    <property type="match status" value="1"/>
</dbReference>
<dbReference type="InterPro" id="IPR037068">
    <property type="entry name" value="DNA_primase_core_N_sf"/>
</dbReference>
<dbReference type="FunFam" id="3.90.580.10:FF:000001">
    <property type="entry name" value="DNA primase"/>
    <property type="match status" value="1"/>
</dbReference>
<dbReference type="SMART" id="SM00400">
    <property type="entry name" value="ZnF_CHCC"/>
    <property type="match status" value="1"/>
</dbReference>
<dbReference type="Gene3D" id="3.90.580.10">
    <property type="entry name" value="Zinc finger, CHC2-type domain"/>
    <property type="match status" value="1"/>
</dbReference>
<evidence type="ECO:0000256" key="6">
    <source>
        <dbReference type="ARBA" id="ARBA00022723"/>
    </source>
</evidence>
<feature type="zinc finger region" description="CHC2-type" evidence="12">
    <location>
        <begin position="40"/>
        <end position="64"/>
    </location>
</feature>
<comment type="similarity">
    <text evidence="12">Belongs to the DnaG primase family.</text>
</comment>
<evidence type="ECO:0000313" key="15">
    <source>
        <dbReference type="Proteomes" id="UP000198461"/>
    </source>
</evidence>
<dbReference type="CDD" id="cd03364">
    <property type="entry name" value="TOPRIM_DnaG_primases"/>
    <property type="match status" value="1"/>
</dbReference>
<dbReference type="AlphaFoldDB" id="A0A1N6GN11"/>
<evidence type="ECO:0000256" key="2">
    <source>
        <dbReference type="ARBA" id="ARBA00022515"/>
    </source>
</evidence>
<dbReference type="Pfam" id="PF08275">
    <property type="entry name" value="DNAG_N"/>
    <property type="match status" value="1"/>
</dbReference>
<dbReference type="InterPro" id="IPR050219">
    <property type="entry name" value="DnaG_primase"/>
</dbReference>
<dbReference type="GO" id="GO:0000428">
    <property type="term" value="C:DNA-directed RNA polymerase complex"/>
    <property type="evidence" value="ECO:0007669"/>
    <property type="project" value="UniProtKB-KW"/>
</dbReference>
<dbReference type="InterPro" id="IPR036977">
    <property type="entry name" value="DNA_primase_Znf_CHC2"/>
</dbReference>
<dbReference type="EC" id="2.7.7.101" evidence="12"/>
<gene>
    <name evidence="12" type="primary">dnaG</name>
    <name evidence="14" type="ORF">SAMN05443662_1419</name>
</gene>
<dbReference type="GO" id="GO:1990077">
    <property type="term" value="C:primosome complex"/>
    <property type="evidence" value="ECO:0007669"/>
    <property type="project" value="UniProtKB-KW"/>
</dbReference>
<feature type="domain" description="Toprim" evidence="13">
    <location>
        <begin position="261"/>
        <end position="343"/>
    </location>
</feature>
<evidence type="ECO:0000256" key="5">
    <source>
        <dbReference type="ARBA" id="ARBA00022705"/>
    </source>
</evidence>
<evidence type="ECO:0000256" key="8">
    <source>
        <dbReference type="ARBA" id="ARBA00022833"/>
    </source>
</evidence>
<keyword evidence="9" id="KW-0460">Magnesium</keyword>
<keyword evidence="15" id="KW-1185">Reference proteome</keyword>
<dbReference type="OrthoDB" id="9803773at2"/>
<comment type="catalytic activity">
    <reaction evidence="12">
        <text>ssDNA + n NTP = ssDNA/pppN(pN)n-1 hybrid + (n-1) diphosphate.</text>
        <dbReference type="EC" id="2.7.7.101"/>
    </reaction>
</comment>
<name>A0A1N6GN11_9GAMM</name>
<accession>A0A1N6GN11</accession>
<dbReference type="SUPFAM" id="SSF56731">
    <property type="entry name" value="DNA primase core"/>
    <property type="match status" value="1"/>
</dbReference>
<dbReference type="FunFam" id="3.40.1360.10:FF:000002">
    <property type="entry name" value="DNA primase"/>
    <property type="match status" value="1"/>
</dbReference>
<evidence type="ECO:0000313" key="14">
    <source>
        <dbReference type="EMBL" id="SIO08939.1"/>
    </source>
</evidence>
<sequence length="573" mass="63869">MAGQIPRAFIEQLLAQTDIVQVIGQRVPLKKAGRNYVACCPFHSEKTPSFNVIPSKQFYHCFGCGASGDAIKFLQEYDGLSFTDAVEALAQQVGLQVPYQKLTPEQAQRQKAQATLYDLMAHAARFYRQQLRDHPDAEAAKAYLRQRGLTPEIAKRYYLGFAPPGWSSLDRAFTPITDYEEALETVGLRIRKEGKQGTYDRFRNRIMFPIRDVRGRVLGFGGRVLGDEKPKYLNSPESPIFHKGQVLYGLYEMHQARVKADLIIVVEGYMDVIALAQHGFPNAVATLGTAVTEAHLDRLYREVNTVVFSFDGDAAGRKAAWKAVELLLPRLNERQSARFLFLPPGEDPDSWVRKQGKAGFQQQLDSAPPLVDFVVEQIVAALPVPLSEQEGRRLFLAEIKPWLQRAKGWYQSALAEQAAGALGIPAWRLGRELGIYLPYARSEGVKKPQWQAPPVVGLAHRLARHLLAEPARARAWFSADDVALLRAAPVEGAPMLAWLIETLLNDADEATVVQALREHGQEALVTILQRLELPPPGENRDAEFQALLQRLIEAIELATTDDISAIAALKRGE</sequence>
<dbReference type="InterPro" id="IPR034151">
    <property type="entry name" value="TOPRIM_DnaG_bac"/>
</dbReference>
<comment type="cofactor">
    <cofactor evidence="12">
        <name>Zn(2+)</name>
        <dbReference type="ChEBI" id="CHEBI:29105"/>
    </cofactor>
    <text evidence="12">Binds 1 zinc ion per monomer.</text>
</comment>
<dbReference type="GO" id="GO:0003899">
    <property type="term" value="F:DNA-directed RNA polymerase activity"/>
    <property type="evidence" value="ECO:0007669"/>
    <property type="project" value="UniProtKB-UniRule"/>
</dbReference>
<evidence type="ECO:0000256" key="11">
    <source>
        <dbReference type="ARBA" id="ARBA00023163"/>
    </source>
</evidence>
<dbReference type="GO" id="GO:0006269">
    <property type="term" value="P:DNA replication, synthesis of primer"/>
    <property type="evidence" value="ECO:0007669"/>
    <property type="project" value="UniProtKB-UniRule"/>
</dbReference>
<keyword evidence="7 12" id="KW-0863">Zinc-finger</keyword>
<dbReference type="GO" id="GO:0008270">
    <property type="term" value="F:zinc ion binding"/>
    <property type="evidence" value="ECO:0007669"/>
    <property type="project" value="UniProtKB-UniRule"/>
</dbReference>
<reference evidence="14 15" key="1">
    <citation type="submission" date="2016-11" db="EMBL/GenBank/DDBJ databases">
        <authorList>
            <person name="Jaros S."/>
            <person name="Januszkiewicz K."/>
            <person name="Wedrychowicz H."/>
        </authorList>
    </citation>
    <scope>NUCLEOTIDE SEQUENCE [LARGE SCALE GENOMIC DNA]</scope>
    <source>
        <strain evidence="14 15">DSM 17737</strain>
    </source>
</reference>
<protein>
    <recommendedName>
        <fullName evidence="12">DNA primase</fullName>
        <ecNumber evidence="12">2.7.7.101</ecNumber>
    </recommendedName>
</protein>
<organism evidence="14 15">
    <name type="scientific">Sulfurivirga caldicuralii</name>
    <dbReference type="NCBI Taxonomy" id="364032"/>
    <lineage>
        <taxon>Bacteria</taxon>
        <taxon>Pseudomonadati</taxon>
        <taxon>Pseudomonadota</taxon>
        <taxon>Gammaproteobacteria</taxon>
        <taxon>Thiotrichales</taxon>
        <taxon>Piscirickettsiaceae</taxon>
        <taxon>Sulfurivirga</taxon>
    </lineage>
</organism>
<keyword evidence="8 12" id="KW-0862">Zinc</keyword>
<dbReference type="InterPro" id="IPR006295">
    <property type="entry name" value="DNA_primase_DnaG"/>
</dbReference>
<proteinExistence type="inferred from homology"/>
<dbReference type="SMART" id="SM00493">
    <property type="entry name" value="TOPRIM"/>
    <property type="match status" value="1"/>
</dbReference>
<dbReference type="Gene3D" id="3.90.980.10">
    <property type="entry name" value="DNA primase, catalytic core, N-terminal domain"/>
    <property type="match status" value="1"/>
</dbReference>
<dbReference type="EMBL" id="FSRE01000003">
    <property type="protein sequence ID" value="SIO08939.1"/>
    <property type="molecule type" value="Genomic_DNA"/>
</dbReference>
<keyword evidence="11 12" id="KW-0804">Transcription</keyword>
<dbReference type="HAMAP" id="MF_00974">
    <property type="entry name" value="DNA_primase_DnaG"/>
    <property type="match status" value="1"/>
</dbReference>
<evidence type="ECO:0000256" key="3">
    <source>
        <dbReference type="ARBA" id="ARBA00022679"/>
    </source>
</evidence>
<keyword evidence="10 12" id="KW-0238">DNA-binding</keyword>
<dbReference type="InterPro" id="IPR013264">
    <property type="entry name" value="DNAG_N"/>
</dbReference>
<dbReference type="RefSeq" id="WP_074201674.1">
    <property type="nucleotide sequence ID" value="NZ_FSRE01000003.1"/>
</dbReference>
<dbReference type="Proteomes" id="UP000198461">
    <property type="component" value="Unassembled WGS sequence"/>
</dbReference>
<evidence type="ECO:0000256" key="12">
    <source>
        <dbReference type="HAMAP-Rule" id="MF_00974"/>
    </source>
</evidence>
<dbReference type="SUPFAM" id="SSF57783">
    <property type="entry name" value="Zinc beta-ribbon"/>
    <property type="match status" value="1"/>
</dbReference>
<dbReference type="Gene3D" id="3.40.1360.10">
    <property type="match status" value="1"/>
</dbReference>
<dbReference type="InterPro" id="IPR002694">
    <property type="entry name" value="Znf_CHC2"/>
</dbReference>
<keyword evidence="4 12" id="KW-0548">Nucleotidyltransferase</keyword>
<keyword evidence="5 12" id="KW-0235">DNA replication</keyword>
<evidence type="ECO:0000256" key="7">
    <source>
        <dbReference type="ARBA" id="ARBA00022771"/>
    </source>
</evidence>
<dbReference type="GO" id="GO:0005737">
    <property type="term" value="C:cytoplasm"/>
    <property type="evidence" value="ECO:0007669"/>
    <property type="project" value="TreeGrafter"/>
</dbReference>
<keyword evidence="1 12" id="KW-0240">DNA-directed RNA polymerase</keyword>
<keyword evidence="2 12" id="KW-0639">Primosome</keyword>
<comment type="domain">
    <text evidence="12">Contains an N-terminal zinc-binding domain, a central core domain that contains the primase activity, and a C-terminal DnaB-binding domain.</text>
</comment>
<dbReference type="NCBIfam" id="TIGR01391">
    <property type="entry name" value="dnaG"/>
    <property type="match status" value="1"/>
</dbReference>
<comment type="function">
    <text evidence="12">RNA polymerase that catalyzes the synthesis of short RNA molecules used as primers for DNA polymerase during DNA replication.</text>
</comment>
<comment type="subunit">
    <text evidence="12">Monomer. Interacts with DnaB.</text>
</comment>
<evidence type="ECO:0000256" key="1">
    <source>
        <dbReference type="ARBA" id="ARBA00022478"/>
    </source>
</evidence>
<keyword evidence="6 12" id="KW-0479">Metal-binding</keyword>
<dbReference type="PROSITE" id="PS50880">
    <property type="entry name" value="TOPRIM"/>
    <property type="match status" value="1"/>
</dbReference>
<dbReference type="InterPro" id="IPR030846">
    <property type="entry name" value="DnaG_bac"/>
</dbReference>
<dbReference type="Pfam" id="PF01807">
    <property type="entry name" value="Zn_ribbon_DnaG"/>
    <property type="match status" value="1"/>
</dbReference>
<evidence type="ECO:0000256" key="10">
    <source>
        <dbReference type="ARBA" id="ARBA00023125"/>
    </source>
</evidence>
<dbReference type="InterPro" id="IPR006171">
    <property type="entry name" value="TOPRIM_dom"/>
</dbReference>
<dbReference type="GO" id="GO:0003677">
    <property type="term" value="F:DNA binding"/>
    <property type="evidence" value="ECO:0007669"/>
    <property type="project" value="UniProtKB-KW"/>
</dbReference>
<keyword evidence="3 12" id="KW-0808">Transferase</keyword>
<evidence type="ECO:0000259" key="13">
    <source>
        <dbReference type="PROSITE" id="PS50880"/>
    </source>
</evidence>
<dbReference type="PANTHER" id="PTHR30313">
    <property type="entry name" value="DNA PRIMASE"/>
    <property type="match status" value="1"/>
</dbReference>
<dbReference type="Pfam" id="PF13662">
    <property type="entry name" value="Toprim_4"/>
    <property type="match status" value="1"/>
</dbReference>
<dbReference type="STRING" id="364032.SAMN05443662_1419"/>
<evidence type="ECO:0000256" key="4">
    <source>
        <dbReference type="ARBA" id="ARBA00022695"/>
    </source>
</evidence>
<evidence type="ECO:0000256" key="9">
    <source>
        <dbReference type="ARBA" id="ARBA00022842"/>
    </source>
</evidence>
<dbReference type="PANTHER" id="PTHR30313:SF2">
    <property type="entry name" value="DNA PRIMASE"/>
    <property type="match status" value="1"/>
</dbReference>